<dbReference type="Proteomes" id="UP000191691">
    <property type="component" value="Unassembled WGS sequence"/>
</dbReference>
<accession>A0A1V6YJR4</accession>
<keyword evidence="2" id="KW-1185">Reference proteome</keyword>
<proteinExistence type="predicted"/>
<dbReference type="AlphaFoldDB" id="A0A1V6YJR4"/>
<evidence type="ECO:0000313" key="1">
    <source>
        <dbReference type="EMBL" id="OQE87685.1"/>
    </source>
</evidence>
<gene>
    <name evidence="1" type="ORF">PENNAL_c0019G06307</name>
</gene>
<name>A0A1V6YJR4_PENNA</name>
<protein>
    <submittedName>
        <fullName evidence="1">Uncharacterized protein</fullName>
    </submittedName>
</protein>
<organism evidence="1 2">
    <name type="scientific">Penicillium nalgiovense</name>
    <dbReference type="NCBI Taxonomy" id="60175"/>
    <lineage>
        <taxon>Eukaryota</taxon>
        <taxon>Fungi</taxon>
        <taxon>Dikarya</taxon>
        <taxon>Ascomycota</taxon>
        <taxon>Pezizomycotina</taxon>
        <taxon>Eurotiomycetes</taxon>
        <taxon>Eurotiomycetidae</taxon>
        <taxon>Eurotiales</taxon>
        <taxon>Aspergillaceae</taxon>
        <taxon>Penicillium</taxon>
    </lineage>
</organism>
<reference evidence="2" key="1">
    <citation type="journal article" date="2017" name="Nat. Microbiol.">
        <title>Global analysis of biosynthetic gene clusters reveals vast potential of secondary metabolite production in Penicillium species.</title>
        <authorList>
            <person name="Nielsen J.C."/>
            <person name="Grijseels S."/>
            <person name="Prigent S."/>
            <person name="Ji B."/>
            <person name="Dainat J."/>
            <person name="Nielsen K.F."/>
            <person name="Frisvad J.C."/>
            <person name="Workman M."/>
            <person name="Nielsen J."/>
        </authorList>
    </citation>
    <scope>NUCLEOTIDE SEQUENCE [LARGE SCALE GENOMIC DNA]</scope>
    <source>
        <strain evidence="2">IBT 13039</strain>
    </source>
</reference>
<sequence length="102" mass="11218">MATQSTSEQADNPPRYDSIQPRSAVIDCMQAPAAPAAPERTIPRESPWLLPVINPTLLSIKRLCIQGQSYSIPGSDYDSLGVVWSGIHCQYRTDDPSYRGDP</sequence>
<evidence type="ECO:0000313" key="2">
    <source>
        <dbReference type="Proteomes" id="UP000191691"/>
    </source>
</evidence>
<dbReference type="EMBL" id="MOOB01000019">
    <property type="protein sequence ID" value="OQE87685.1"/>
    <property type="molecule type" value="Genomic_DNA"/>
</dbReference>
<comment type="caution">
    <text evidence="1">The sequence shown here is derived from an EMBL/GenBank/DDBJ whole genome shotgun (WGS) entry which is preliminary data.</text>
</comment>